<name>A0AAE9KYY0_9NEIS</name>
<dbReference type="EMBL" id="CP097501">
    <property type="protein sequence ID" value="URD67238.1"/>
    <property type="molecule type" value="Genomic_DNA"/>
</dbReference>
<dbReference type="RefSeq" id="WP_027021150.1">
    <property type="nucleotide sequence ID" value="NZ_CP097501.1"/>
</dbReference>
<reference evidence="1" key="1">
    <citation type="submission" date="2022-05" db="EMBL/GenBank/DDBJ databases">
        <title>Alysiella filiformis genome sequencing.</title>
        <authorList>
            <person name="Viehboeck T."/>
        </authorList>
    </citation>
    <scope>NUCLEOTIDE SEQUENCE</scope>
    <source>
        <strain evidence="1">DSM 2580</strain>
    </source>
</reference>
<protein>
    <submittedName>
        <fullName evidence="1">Uncharacterized protein</fullName>
    </submittedName>
</protein>
<dbReference type="AlphaFoldDB" id="A0AAE9KYY0"/>
<evidence type="ECO:0000313" key="2">
    <source>
        <dbReference type="Proteomes" id="UP001056819"/>
    </source>
</evidence>
<gene>
    <name evidence="1" type="ORF">LNQ82_08615</name>
</gene>
<dbReference type="Proteomes" id="UP001056819">
    <property type="component" value="Chromosome"/>
</dbReference>
<accession>A0AAE9KYY0</accession>
<evidence type="ECO:0000313" key="1">
    <source>
        <dbReference type="EMBL" id="URD67238.1"/>
    </source>
</evidence>
<sequence length="107" mass="12628">MGLWKVATSFIDLVKVLANNYEDNEGKQVNPQQRRKEAYEKWKAEMLETRAELEVVYAKKQAEYRAKYEQHLASLDDGELAQMANDSSNKLRQEVARDMLKRRRSMF</sequence>
<organism evidence="1 2">
    <name type="scientific">Conchiformibius steedae DSM 2580</name>
    <dbReference type="NCBI Taxonomy" id="1121352"/>
    <lineage>
        <taxon>Bacteria</taxon>
        <taxon>Pseudomonadati</taxon>
        <taxon>Pseudomonadota</taxon>
        <taxon>Betaproteobacteria</taxon>
        <taxon>Neisseriales</taxon>
        <taxon>Neisseriaceae</taxon>
        <taxon>Conchiformibius</taxon>
    </lineage>
</organism>
<proteinExistence type="predicted"/>